<evidence type="ECO:0000313" key="4">
    <source>
        <dbReference type="Proteomes" id="UP000641646"/>
    </source>
</evidence>
<keyword evidence="1" id="KW-1133">Transmembrane helix</keyword>
<feature type="domain" description="Peptidase C39" evidence="2">
    <location>
        <begin position="145"/>
        <end position="272"/>
    </location>
</feature>
<dbReference type="Pfam" id="PF03412">
    <property type="entry name" value="Peptidase_C39"/>
    <property type="match status" value="1"/>
</dbReference>
<proteinExistence type="predicted"/>
<dbReference type="GO" id="GO:0006508">
    <property type="term" value="P:proteolysis"/>
    <property type="evidence" value="ECO:0007669"/>
    <property type="project" value="InterPro"/>
</dbReference>
<dbReference type="AlphaFoldDB" id="A0A926V9Z6"/>
<feature type="transmembrane region" description="Helical" evidence="1">
    <location>
        <begin position="40"/>
        <end position="59"/>
    </location>
</feature>
<dbReference type="Proteomes" id="UP000641646">
    <property type="component" value="Unassembled WGS sequence"/>
</dbReference>
<dbReference type="Gene3D" id="3.90.70.10">
    <property type="entry name" value="Cysteine proteinases"/>
    <property type="match status" value="1"/>
</dbReference>
<dbReference type="InterPro" id="IPR036366">
    <property type="entry name" value="PGBDSf"/>
</dbReference>
<dbReference type="GO" id="GO:0008233">
    <property type="term" value="F:peptidase activity"/>
    <property type="evidence" value="ECO:0007669"/>
    <property type="project" value="InterPro"/>
</dbReference>
<dbReference type="InterPro" id="IPR036365">
    <property type="entry name" value="PGBD-like_sf"/>
</dbReference>
<evidence type="ECO:0000259" key="2">
    <source>
        <dbReference type="PROSITE" id="PS50990"/>
    </source>
</evidence>
<keyword evidence="1" id="KW-0472">Membrane</keyword>
<dbReference type="Gene3D" id="1.10.101.10">
    <property type="entry name" value="PGBD-like superfamily/PGBD"/>
    <property type="match status" value="1"/>
</dbReference>
<evidence type="ECO:0000256" key="1">
    <source>
        <dbReference type="SAM" id="Phobius"/>
    </source>
</evidence>
<accession>A0A926V9Z6</accession>
<sequence length="344" mass="37727">MEIIITLLLGSLLFRLGMVFGKVLLRNGATANDLFKGKSWISLAFLGFYFALLILTLNVPQMQILPLEWRFYGMQVSWTLLRVILLGICGMAFTVSWYTARSQIIAVVLLALLGLGAFTSAEAYFLAPIYSSLEDNLQPNGVFKQTSTSSCAPAALATLLRRWGLDSTESSVARLAGTSRMGTSMPQLIVAAKALGMDAIELGPTWEQMQQINRPGVLAVWLFSGVRKLPHAVALLALSSDTATIADPARGKIFQLDRTVFAKVWRHQYLPIFRPQDIYLTPPQAADYLHRLGYLQTAQSFGDLKKAILSFQKAEGLKANGELDPQTVLLLSGAFLQGVPTLSK</sequence>
<gene>
    <name evidence="3" type="ORF">H6G03_02635</name>
</gene>
<keyword evidence="4" id="KW-1185">Reference proteome</keyword>
<reference evidence="3" key="1">
    <citation type="journal article" date="2015" name="ISME J.">
        <title>Draft Genome Sequence of Streptomyces incarnatus NRRL8089, which Produces the Nucleoside Antibiotic Sinefungin.</title>
        <authorList>
            <person name="Oshima K."/>
            <person name="Hattori M."/>
            <person name="Shimizu H."/>
            <person name="Fukuda K."/>
            <person name="Nemoto M."/>
            <person name="Inagaki K."/>
            <person name="Tamura T."/>
        </authorList>
    </citation>
    <scope>NUCLEOTIDE SEQUENCE</scope>
    <source>
        <strain evidence="3">FACHB-1375</strain>
    </source>
</reference>
<dbReference type="GO" id="GO:0016020">
    <property type="term" value="C:membrane"/>
    <property type="evidence" value="ECO:0007669"/>
    <property type="project" value="InterPro"/>
</dbReference>
<feature type="transmembrane region" description="Helical" evidence="1">
    <location>
        <begin position="80"/>
        <end position="98"/>
    </location>
</feature>
<dbReference type="InterPro" id="IPR005074">
    <property type="entry name" value="Peptidase_C39"/>
</dbReference>
<protein>
    <submittedName>
        <fullName evidence="3">Peptidoglycan-binding protein</fullName>
    </submittedName>
</protein>
<reference evidence="3" key="2">
    <citation type="submission" date="2020-08" db="EMBL/GenBank/DDBJ databases">
        <authorList>
            <person name="Chen M."/>
            <person name="Teng W."/>
            <person name="Zhao L."/>
            <person name="Hu C."/>
            <person name="Zhou Y."/>
            <person name="Han B."/>
            <person name="Song L."/>
            <person name="Shu W."/>
        </authorList>
    </citation>
    <scope>NUCLEOTIDE SEQUENCE</scope>
    <source>
        <strain evidence="3">FACHB-1375</strain>
    </source>
</reference>
<evidence type="ECO:0000313" key="3">
    <source>
        <dbReference type="EMBL" id="MBD2180019.1"/>
    </source>
</evidence>
<feature type="transmembrane region" description="Helical" evidence="1">
    <location>
        <begin position="104"/>
        <end position="127"/>
    </location>
</feature>
<organism evidence="3 4">
    <name type="scientific">Aerosakkonema funiforme FACHB-1375</name>
    <dbReference type="NCBI Taxonomy" id="2949571"/>
    <lineage>
        <taxon>Bacteria</taxon>
        <taxon>Bacillati</taxon>
        <taxon>Cyanobacteriota</taxon>
        <taxon>Cyanophyceae</taxon>
        <taxon>Oscillatoriophycideae</taxon>
        <taxon>Aerosakkonematales</taxon>
        <taxon>Aerosakkonemataceae</taxon>
        <taxon>Aerosakkonema</taxon>
    </lineage>
</organism>
<dbReference type="EMBL" id="JACJPW010000004">
    <property type="protein sequence ID" value="MBD2180019.1"/>
    <property type="molecule type" value="Genomic_DNA"/>
</dbReference>
<dbReference type="InterPro" id="IPR002477">
    <property type="entry name" value="Peptidoglycan-bd-like"/>
</dbReference>
<name>A0A926V9Z6_9CYAN</name>
<dbReference type="PROSITE" id="PS50990">
    <property type="entry name" value="PEPTIDASE_C39"/>
    <property type="match status" value="1"/>
</dbReference>
<dbReference type="GO" id="GO:0005524">
    <property type="term" value="F:ATP binding"/>
    <property type="evidence" value="ECO:0007669"/>
    <property type="project" value="InterPro"/>
</dbReference>
<dbReference type="SUPFAM" id="SSF47090">
    <property type="entry name" value="PGBD-like"/>
    <property type="match status" value="1"/>
</dbReference>
<keyword evidence="1" id="KW-0812">Transmembrane</keyword>
<dbReference type="Pfam" id="PF01471">
    <property type="entry name" value="PG_binding_1"/>
    <property type="match status" value="1"/>
</dbReference>
<comment type="caution">
    <text evidence="3">The sequence shown here is derived from an EMBL/GenBank/DDBJ whole genome shotgun (WGS) entry which is preliminary data.</text>
</comment>